<dbReference type="GO" id="GO:0006310">
    <property type="term" value="P:DNA recombination"/>
    <property type="evidence" value="ECO:0007669"/>
    <property type="project" value="UniProtKB-UniRule"/>
</dbReference>
<evidence type="ECO:0000256" key="2">
    <source>
        <dbReference type="HAMAP-Rule" id="MF_00984"/>
    </source>
</evidence>
<organism evidence="5 6">
    <name type="scientific">Helicobacter enhydrae</name>
    <dbReference type="NCBI Taxonomy" id="222136"/>
    <lineage>
        <taxon>Bacteria</taxon>
        <taxon>Pseudomonadati</taxon>
        <taxon>Campylobacterota</taxon>
        <taxon>Epsilonproteobacteria</taxon>
        <taxon>Campylobacterales</taxon>
        <taxon>Helicobacteraceae</taxon>
        <taxon>Helicobacter</taxon>
    </lineage>
</organism>
<dbReference type="Proteomes" id="UP000092884">
    <property type="component" value="Chromosome"/>
</dbReference>
<dbReference type="InterPro" id="IPR000424">
    <property type="entry name" value="Primosome_PriB/ssb"/>
</dbReference>
<accession>A0A1B1U694</accession>
<dbReference type="OrthoDB" id="9809878at2"/>
<dbReference type="PANTHER" id="PTHR10302">
    <property type="entry name" value="SINGLE-STRANDED DNA-BINDING PROTEIN"/>
    <property type="match status" value="1"/>
</dbReference>
<keyword evidence="2" id="KW-0227">DNA damage</keyword>
<evidence type="ECO:0000313" key="5">
    <source>
        <dbReference type="EMBL" id="ANV98205.1"/>
    </source>
</evidence>
<keyword evidence="2" id="KW-0235">DNA replication</keyword>
<evidence type="ECO:0000256" key="4">
    <source>
        <dbReference type="SAM" id="MobiDB-lite"/>
    </source>
</evidence>
<proteinExistence type="inferred from homology"/>
<comment type="function">
    <text evidence="2">Plays an important role in DNA replication, recombination and repair. Binds to ssDNA and to an array of partner proteins to recruit them to their sites of action during DNA metabolism.</text>
</comment>
<dbReference type="CDD" id="cd04496">
    <property type="entry name" value="SSB_OBF"/>
    <property type="match status" value="1"/>
</dbReference>
<feature type="short sequence motif" description="Important for interaction with partner proteins" evidence="2">
    <location>
        <begin position="154"/>
        <end position="159"/>
    </location>
</feature>
<dbReference type="RefSeq" id="WP_066340593.1">
    <property type="nucleotide sequence ID" value="NZ_CP016503.1"/>
</dbReference>
<dbReference type="GO" id="GO:0003697">
    <property type="term" value="F:single-stranded DNA binding"/>
    <property type="evidence" value="ECO:0007669"/>
    <property type="project" value="UniProtKB-UniRule"/>
</dbReference>
<feature type="compositionally biased region" description="Polar residues" evidence="4">
    <location>
        <begin position="116"/>
        <end position="145"/>
    </location>
</feature>
<dbReference type="PANTHER" id="PTHR10302:SF27">
    <property type="entry name" value="SINGLE-STRANDED DNA-BINDING PROTEIN"/>
    <property type="match status" value="1"/>
</dbReference>
<name>A0A1B1U694_9HELI</name>
<reference evidence="6" key="1">
    <citation type="submission" date="2016-07" db="EMBL/GenBank/DDBJ databases">
        <authorList>
            <person name="Florea S."/>
            <person name="Webb J.S."/>
            <person name="Jaromczyk J."/>
            <person name="Schardl C.L."/>
        </authorList>
    </citation>
    <scope>NUCLEOTIDE SEQUENCE [LARGE SCALE GENOMIC DNA]</scope>
    <source>
        <strain evidence="6">MIT 01-6242</strain>
    </source>
</reference>
<dbReference type="GO" id="GO:0009295">
    <property type="term" value="C:nucleoid"/>
    <property type="evidence" value="ECO:0007669"/>
    <property type="project" value="TreeGrafter"/>
</dbReference>
<comment type="subunit">
    <text evidence="2">Homotetramer.</text>
</comment>
<dbReference type="SUPFAM" id="SSF50249">
    <property type="entry name" value="Nucleic acid-binding proteins"/>
    <property type="match status" value="1"/>
</dbReference>
<dbReference type="HAMAP" id="MF_00984">
    <property type="entry name" value="SSB"/>
    <property type="match status" value="1"/>
</dbReference>
<dbReference type="PIRSF" id="PIRSF002070">
    <property type="entry name" value="SSB"/>
    <property type="match status" value="1"/>
</dbReference>
<keyword evidence="1 2" id="KW-0238">DNA-binding</keyword>
<sequence length="159" mass="17943">MYNKVIIVGNLTRDVELRYLPSGSAIATLGIASNRRYKKQDGTQGDETCFVDAKLFGRTAEVANQYLRKGSKILIEGRLTFESWTDQTGAKRSRHIITAEAMQMLDTRADNGSYAPRNNDTPPQEDYTSANYAQHNPTPNHQYTQNIPEINIDDDEIPF</sequence>
<dbReference type="InterPro" id="IPR011344">
    <property type="entry name" value="ssDNA-bd"/>
</dbReference>
<comment type="caution">
    <text evidence="2">Lacks conserved residue(s) required for the propagation of feature annotation.</text>
</comment>
<evidence type="ECO:0000256" key="1">
    <source>
        <dbReference type="ARBA" id="ARBA00023125"/>
    </source>
</evidence>
<keyword evidence="2" id="KW-0233">DNA recombination</keyword>
<dbReference type="EMBL" id="CP016503">
    <property type="protein sequence ID" value="ANV98205.1"/>
    <property type="molecule type" value="Genomic_DNA"/>
</dbReference>
<dbReference type="GO" id="GO:0006260">
    <property type="term" value="P:DNA replication"/>
    <property type="evidence" value="ECO:0007669"/>
    <property type="project" value="UniProtKB-UniRule"/>
</dbReference>
<dbReference type="STRING" id="222136.BBW65_05055"/>
<dbReference type="InterPro" id="IPR012340">
    <property type="entry name" value="NA-bd_OB-fold"/>
</dbReference>
<dbReference type="Gene3D" id="2.40.50.140">
    <property type="entry name" value="Nucleic acid-binding proteins"/>
    <property type="match status" value="1"/>
</dbReference>
<keyword evidence="6" id="KW-1185">Reference proteome</keyword>
<gene>
    <name evidence="5" type="ORF">BBW65_05055</name>
</gene>
<dbReference type="GO" id="GO:0006281">
    <property type="term" value="P:DNA repair"/>
    <property type="evidence" value="ECO:0007669"/>
    <property type="project" value="UniProtKB-UniRule"/>
</dbReference>
<keyword evidence="2" id="KW-0234">DNA repair</keyword>
<dbReference type="NCBIfam" id="TIGR00621">
    <property type="entry name" value="ssb"/>
    <property type="match status" value="1"/>
</dbReference>
<evidence type="ECO:0000256" key="3">
    <source>
        <dbReference type="PIRNR" id="PIRNR002070"/>
    </source>
</evidence>
<feature type="region of interest" description="Disordered" evidence="4">
    <location>
        <begin position="110"/>
        <end position="159"/>
    </location>
</feature>
<dbReference type="NCBIfam" id="NF006297">
    <property type="entry name" value="PRK08486.1"/>
    <property type="match status" value="1"/>
</dbReference>
<evidence type="ECO:0000313" key="6">
    <source>
        <dbReference type="Proteomes" id="UP000092884"/>
    </source>
</evidence>
<dbReference type="AlphaFoldDB" id="A0A1B1U694"/>
<dbReference type="Pfam" id="PF00436">
    <property type="entry name" value="SSB"/>
    <property type="match status" value="1"/>
</dbReference>
<dbReference type="PROSITE" id="PS50935">
    <property type="entry name" value="SSB"/>
    <property type="match status" value="1"/>
</dbReference>
<dbReference type="KEGG" id="het:BBW65_05055"/>
<protein>
    <recommendedName>
        <fullName evidence="2 3">Single-stranded DNA-binding protein</fullName>
        <shortName evidence="2">SSB</shortName>
    </recommendedName>
</protein>